<sequence>MPLITGRALSSANINYRHSVSYLFSGIGEVFGVSLSAAMTQTLLAREIIAKILTSTVYIDTLPTELQAKATTGWMCTLNIVFQCQTVVAMCLFLSALPIGELPLQDTLTALQPEKPPAVHNMQADEKTEVQPDVPKLYCIHIYYLSVYY</sequence>
<name>A0AAD7EFR2_9AGAR</name>
<dbReference type="EMBL" id="JARIHO010000051">
    <property type="protein sequence ID" value="KAJ7321354.1"/>
    <property type="molecule type" value="Genomic_DNA"/>
</dbReference>
<keyword evidence="2" id="KW-1185">Reference proteome</keyword>
<proteinExistence type="predicted"/>
<reference evidence="1" key="1">
    <citation type="submission" date="2023-03" db="EMBL/GenBank/DDBJ databases">
        <title>Massive genome expansion in bonnet fungi (Mycena s.s.) driven by repeated elements and novel gene families across ecological guilds.</title>
        <authorList>
            <consortium name="Lawrence Berkeley National Laboratory"/>
            <person name="Harder C.B."/>
            <person name="Miyauchi S."/>
            <person name="Viragh M."/>
            <person name="Kuo A."/>
            <person name="Thoen E."/>
            <person name="Andreopoulos B."/>
            <person name="Lu D."/>
            <person name="Skrede I."/>
            <person name="Drula E."/>
            <person name="Henrissat B."/>
            <person name="Morin E."/>
            <person name="Kohler A."/>
            <person name="Barry K."/>
            <person name="LaButti K."/>
            <person name="Morin E."/>
            <person name="Salamov A."/>
            <person name="Lipzen A."/>
            <person name="Mereny Z."/>
            <person name="Hegedus B."/>
            <person name="Baldrian P."/>
            <person name="Stursova M."/>
            <person name="Weitz H."/>
            <person name="Taylor A."/>
            <person name="Grigoriev I.V."/>
            <person name="Nagy L.G."/>
            <person name="Martin F."/>
            <person name="Kauserud H."/>
        </authorList>
    </citation>
    <scope>NUCLEOTIDE SEQUENCE</scope>
    <source>
        <strain evidence="1">CBHHK002</strain>
    </source>
</reference>
<evidence type="ECO:0000313" key="1">
    <source>
        <dbReference type="EMBL" id="KAJ7321354.1"/>
    </source>
</evidence>
<gene>
    <name evidence="1" type="ORF">DFH08DRAFT_818719</name>
</gene>
<organism evidence="1 2">
    <name type="scientific">Mycena albidolilacea</name>
    <dbReference type="NCBI Taxonomy" id="1033008"/>
    <lineage>
        <taxon>Eukaryota</taxon>
        <taxon>Fungi</taxon>
        <taxon>Dikarya</taxon>
        <taxon>Basidiomycota</taxon>
        <taxon>Agaricomycotina</taxon>
        <taxon>Agaricomycetes</taxon>
        <taxon>Agaricomycetidae</taxon>
        <taxon>Agaricales</taxon>
        <taxon>Marasmiineae</taxon>
        <taxon>Mycenaceae</taxon>
        <taxon>Mycena</taxon>
    </lineage>
</organism>
<dbReference type="AlphaFoldDB" id="A0AAD7EFR2"/>
<accession>A0AAD7EFR2</accession>
<protein>
    <submittedName>
        <fullName evidence="1">Uncharacterized protein</fullName>
    </submittedName>
</protein>
<dbReference type="Proteomes" id="UP001218218">
    <property type="component" value="Unassembled WGS sequence"/>
</dbReference>
<evidence type="ECO:0000313" key="2">
    <source>
        <dbReference type="Proteomes" id="UP001218218"/>
    </source>
</evidence>
<comment type="caution">
    <text evidence="1">The sequence shown here is derived from an EMBL/GenBank/DDBJ whole genome shotgun (WGS) entry which is preliminary data.</text>
</comment>